<keyword evidence="3" id="KW-1185">Reference proteome</keyword>
<dbReference type="EMBL" id="CAJVQB010014629">
    <property type="protein sequence ID" value="CAG8769668.1"/>
    <property type="molecule type" value="Genomic_DNA"/>
</dbReference>
<proteinExistence type="predicted"/>
<evidence type="ECO:0000313" key="2">
    <source>
        <dbReference type="EMBL" id="CAG8769668.1"/>
    </source>
</evidence>
<comment type="caution">
    <text evidence="2">The sequence shown here is derived from an EMBL/GenBank/DDBJ whole genome shotgun (WGS) entry which is preliminary data.</text>
</comment>
<protein>
    <submittedName>
        <fullName evidence="2">24082_t:CDS:1</fullName>
    </submittedName>
</protein>
<feature type="non-terminal residue" evidence="2">
    <location>
        <position position="1"/>
    </location>
</feature>
<feature type="compositionally biased region" description="Basic and acidic residues" evidence="1">
    <location>
        <begin position="40"/>
        <end position="49"/>
    </location>
</feature>
<dbReference type="Proteomes" id="UP000789901">
    <property type="component" value="Unassembled WGS sequence"/>
</dbReference>
<gene>
    <name evidence="2" type="ORF">GMARGA_LOCUS18380</name>
</gene>
<name>A0ABN7VIC8_GIGMA</name>
<feature type="region of interest" description="Disordered" evidence="1">
    <location>
        <begin position="1"/>
        <end position="49"/>
    </location>
</feature>
<evidence type="ECO:0000256" key="1">
    <source>
        <dbReference type="SAM" id="MobiDB-lite"/>
    </source>
</evidence>
<evidence type="ECO:0000313" key="3">
    <source>
        <dbReference type="Proteomes" id="UP000789901"/>
    </source>
</evidence>
<accession>A0ABN7VIC8</accession>
<sequence>ETLTKAHTATLEAANMEDDISKSISDSSSMNPTSMDWSEIIEHEEATEN</sequence>
<organism evidence="2 3">
    <name type="scientific">Gigaspora margarita</name>
    <dbReference type="NCBI Taxonomy" id="4874"/>
    <lineage>
        <taxon>Eukaryota</taxon>
        <taxon>Fungi</taxon>
        <taxon>Fungi incertae sedis</taxon>
        <taxon>Mucoromycota</taxon>
        <taxon>Glomeromycotina</taxon>
        <taxon>Glomeromycetes</taxon>
        <taxon>Diversisporales</taxon>
        <taxon>Gigasporaceae</taxon>
        <taxon>Gigaspora</taxon>
    </lineage>
</organism>
<reference evidence="2 3" key="1">
    <citation type="submission" date="2021-06" db="EMBL/GenBank/DDBJ databases">
        <authorList>
            <person name="Kallberg Y."/>
            <person name="Tangrot J."/>
            <person name="Rosling A."/>
        </authorList>
    </citation>
    <scope>NUCLEOTIDE SEQUENCE [LARGE SCALE GENOMIC DNA]</scope>
    <source>
        <strain evidence="2 3">120-4 pot B 10/14</strain>
    </source>
</reference>